<keyword evidence="5" id="KW-1185">Reference proteome</keyword>
<dbReference type="PROSITE" id="PS50885">
    <property type="entry name" value="HAMP"/>
    <property type="match status" value="1"/>
</dbReference>
<dbReference type="SUPFAM" id="SSF109604">
    <property type="entry name" value="HD-domain/PDEase-like"/>
    <property type="match status" value="1"/>
</dbReference>
<dbReference type="GO" id="GO:0007165">
    <property type="term" value="P:signal transduction"/>
    <property type="evidence" value="ECO:0007669"/>
    <property type="project" value="InterPro"/>
</dbReference>
<dbReference type="AlphaFoldDB" id="A0A5C1QHQ4"/>
<keyword evidence="1" id="KW-0812">Transmembrane</keyword>
<dbReference type="GO" id="GO:0016020">
    <property type="term" value="C:membrane"/>
    <property type="evidence" value="ECO:0007669"/>
    <property type="project" value="InterPro"/>
</dbReference>
<accession>A0A5C1QHQ4</accession>
<dbReference type="CDD" id="cd00077">
    <property type="entry name" value="HDc"/>
    <property type="match status" value="1"/>
</dbReference>
<dbReference type="Proteomes" id="UP000324209">
    <property type="component" value="Chromosome"/>
</dbReference>
<feature type="domain" description="HAMP" evidence="2">
    <location>
        <begin position="201"/>
        <end position="254"/>
    </location>
</feature>
<dbReference type="InterPro" id="IPR003607">
    <property type="entry name" value="HD/PDEase_dom"/>
</dbReference>
<gene>
    <name evidence="4" type="ORF">EXM22_01025</name>
</gene>
<dbReference type="PANTHER" id="PTHR45228">
    <property type="entry name" value="CYCLIC DI-GMP PHOSPHODIESTERASE TM_0186-RELATED"/>
    <property type="match status" value="1"/>
</dbReference>
<dbReference type="InterPro" id="IPR052020">
    <property type="entry name" value="Cyclic_di-GMP/3'3'-cGAMP_PDE"/>
</dbReference>
<dbReference type="SMART" id="SM00471">
    <property type="entry name" value="HDc"/>
    <property type="match status" value="1"/>
</dbReference>
<dbReference type="EMBL" id="CP036150">
    <property type="protein sequence ID" value="QEN06639.1"/>
    <property type="molecule type" value="Genomic_DNA"/>
</dbReference>
<reference evidence="4 5" key="1">
    <citation type="submission" date="2019-02" db="EMBL/GenBank/DDBJ databases">
        <title>Complete Genome Sequence and Methylome Analysis of free living Spirochaetas.</title>
        <authorList>
            <person name="Fomenkov A."/>
            <person name="Dubinina G."/>
            <person name="Leshcheva N."/>
            <person name="Mikheeva N."/>
            <person name="Grabovich M."/>
            <person name="Vincze T."/>
            <person name="Roberts R.J."/>
        </authorList>
    </citation>
    <scope>NUCLEOTIDE SEQUENCE [LARGE SCALE GENOMIC DNA]</scope>
    <source>
        <strain evidence="4 5">K2</strain>
    </source>
</reference>
<dbReference type="Pfam" id="PF00672">
    <property type="entry name" value="HAMP"/>
    <property type="match status" value="1"/>
</dbReference>
<keyword evidence="1" id="KW-0472">Membrane</keyword>
<feature type="transmembrane region" description="Helical" evidence="1">
    <location>
        <begin position="182"/>
        <end position="203"/>
    </location>
</feature>
<dbReference type="RefSeq" id="WP_149484722.1">
    <property type="nucleotide sequence ID" value="NZ_CP036150.1"/>
</dbReference>
<dbReference type="KEGG" id="ock:EXM22_01025"/>
<dbReference type="Pfam" id="PF13487">
    <property type="entry name" value="HD_5"/>
    <property type="match status" value="1"/>
</dbReference>
<feature type="domain" description="HD-GYP" evidence="3">
    <location>
        <begin position="270"/>
        <end position="467"/>
    </location>
</feature>
<dbReference type="Gene3D" id="6.10.340.10">
    <property type="match status" value="1"/>
</dbReference>
<dbReference type="InterPro" id="IPR037522">
    <property type="entry name" value="HD_GYP_dom"/>
</dbReference>
<dbReference type="Gene3D" id="1.10.3210.10">
    <property type="entry name" value="Hypothetical protein af1432"/>
    <property type="match status" value="1"/>
</dbReference>
<dbReference type="InterPro" id="IPR003660">
    <property type="entry name" value="HAMP_dom"/>
</dbReference>
<evidence type="ECO:0000313" key="5">
    <source>
        <dbReference type="Proteomes" id="UP000324209"/>
    </source>
</evidence>
<evidence type="ECO:0000259" key="3">
    <source>
        <dbReference type="PROSITE" id="PS51832"/>
    </source>
</evidence>
<keyword evidence="1" id="KW-1133">Transmembrane helix</keyword>
<dbReference type="PROSITE" id="PS51832">
    <property type="entry name" value="HD_GYP"/>
    <property type="match status" value="1"/>
</dbReference>
<dbReference type="SMART" id="SM00304">
    <property type="entry name" value="HAMP"/>
    <property type="match status" value="1"/>
</dbReference>
<organism evidence="4 5">
    <name type="scientific">Oceanispirochaeta crateris</name>
    <dbReference type="NCBI Taxonomy" id="2518645"/>
    <lineage>
        <taxon>Bacteria</taxon>
        <taxon>Pseudomonadati</taxon>
        <taxon>Spirochaetota</taxon>
        <taxon>Spirochaetia</taxon>
        <taxon>Spirochaetales</taxon>
        <taxon>Spirochaetaceae</taxon>
        <taxon>Oceanispirochaeta</taxon>
    </lineage>
</organism>
<dbReference type="OrthoDB" id="9781505at2"/>
<evidence type="ECO:0000259" key="2">
    <source>
        <dbReference type="PROSITE" id="PS50885"/>
    </source>
</evidence>
<protein>
    <submittedName>
        <fullName evidence="4">HD domain-containing protein</fullName>
    </submittedName>
</protein>
<evidence type="ECO:0000313" key="4">
    <source>
        <dbReference type="EMBL" id="QEN06639.1"/>
    </source>
</evidence>
<evidence type="ECO:0000256" key="1">
    <source>
        <dbReference type="SAM" id="Phobius"/>
    </source>
</evidence>
<sequence>MTKMYRINIKTKMIIMIIPILVCSFMVVGYISVISTRNSLMRKSSQLIRYKAGQYESYAKQQWTNLQESGLSTDAVYLDIIQDSLKNYANGMIQNDSEYILALDDSGQLMFSTGDLSWASHFSDEMKSASYHKNGGLYQFTLGSDSYYGLSVLLDFPEWEVYLIEESRSFKDDIREITIQQILSFIIILIVIVIAIIGLLNTITAPIQRFRNTIHKIMENKDFSQKVRIEYPDEIGDLAYDFNTLISNFDLAYSNLKEYALNEAIVLKELHTREYETLDVLARASDYKDPETAAHIKRVSDYALLFAELLDLDQESRDLIYYAAPLHDVGKLGIPDSILLKPGKLNDEEMKIMRNHTVIGYEIMQNPSSKFLKAGAIIAISHHERFDGMGYPYGLKGEDIPLFGRIVSIVDVFDALTTKRPYKDSWSYDEAVNEILQESGKHFDPFLVQIFENNASKFRELYMNRDY</sequence>
<dbReference type="PANTHER" id="PTHR45228:SF1">
    <property type="entry name" value="CYCLIC DI-GMP PHOSPHODIESTERASE TM_0186"/>
    <property type="match status" value="1"/>
</dbReference>
<name>A0A5C1QHQ4_9SPIO</name>
<dbReference type="SUPFAM" id="SSF158472">
    <property type="entry name" value="HAMP domain-like"/>
    <property type="match status" value="1"/>
</dbReference>
<proteinExistence type="predicted"/>
<feature type="transmembrane region" description="Helical" evidence="1">
    <location>
        <begin position="12"/>
        <end position="33"/>
    </location>
</feature>
<dbReference type="CDD" id="cd06225">
    <property type="entry name" value="HAMP"/>
    <property type="match status" value="1"/>
</dbReference>